<dbReference type="Proteomes" id="UP000663852">
    <property type="component" value="Unassembled WGS sequence"/>
</dbReference>
<dbReference type="Proteomes" id="UP000663828">
    <property type="component" value="Unassembled WGS sequence"/>
</dbReference>
<evidence type="ECO:0000259" key="1">
    <source>
        <dbReference type="Pfam" id="PF14529"/>
    </source>
</evidence>
<dbReference type="EMBL" id="CAJNOR010010014">
    <property type="protein sequence ID" value="CAF1650365.1"/>
    <property type="molecule type" value="Genomic_DNA"/>
</dbReference>
<dbReference type="InterPro" id="IPR005135">
    <property type="entry name" value="Endo/exonuclease/phosphatase"/>
</dbReference>
<gene>
    <name evidence="2" type="ORF">EDS130_LOCUS38819</name>
    <name evidence="3" type="ORF">XAT740_LOCUS54854</name>
</gene>
<accession>A0A816EK84</accession>
<dbReference type="SUPFAM" id="SSF56219">
    <property type="entry name" value="DNase I-like"/>
    <property type="match status" value="1"/>
</dbReference>
<comment type="caution">
    <text evidence="3">The sequence shown here is derived from an EMBL/GenBank/DDBJ whole genome shotgun (WGS) entry which is preliminary data.</text>
</comment>
<dbReference type="Pfam" id="PF14529">
    <property type="entry name" value="Exo_endo_phos_2"/>
    <property type="match status" value="1"/>
</dbReference>
<organism evidence="3 4">
    <name type="scientific">Adineta ricciae</name>
    <name type="common">Rotifer</name>
    <dbReference type="NCBI Taxonomy" id="249248"/>
    <lineage>
        <taxon>Eukaryota</taxon>
        <taxon>Metazoa</taxon>
        <taxon>Spiralia</taxon>
        <taxon>Gnathifera</taxon>
        <taxon>Rotifera</taxon>
        <taxon>Eurotatoria</taxon>
        <taxon>Bdelloidea</taxon>
        <taxon>Adinetida</taxon>
        <taxon>Adinetidae</taxon>
        <taxon>Adineta</taxon>
    </lineage>
</organism>
<name>A0A816EK84_ADIRI</name>
<evidence type="ECO:0000313" key="2">
    <source>
        <dbReference type="EMBL" id="CAF1440259.1"/>
    </source>
</evidence>
<proteinExistence type="predicted"/>
<dbReference type="OrthoDB" id="414730at2759"/>
<dbReference type="EMBL" id="CAJNOJ010000416">
    <property type="protein sequence ID" value="CAF1440259.1"/>
    <property type="molecule type" value="Genomic_DNA"/>
</dbReference>
<feature type="domain" description="Endonuclease/exonuclease/phosphatase" evidence="1">
    <location>
        <begin position="72"/>
        <end position="158"/>
    </location>
</feature>
<protein>
    <recommendedName>
        <fullName evidence="1">Endonuclease/exonuclease/phosphatase domain-containing protein</fullName>
    </recommendedName>
</protein>
<evidence type="ECO:0000313" key="3">
    <source>
        <dbReference type="EMBL" id="CAF1650365.1"/>
    </source>
</evidence>
<dbReference type="InterPro" id="IPR036691">
    <property type="entry name" value="Endo/exonu/phosph_ase_sf"/>
</dbReference>
<keyword evidence="4" id="KW-1185">Reference proteome</keyword>
<dbReference type="Gene3D" id="3.60.10.10">
    <property type="entry name" value="Endonuclease/exonuclease/phosphatase"/>
    <property type="match status" value="1"/>
</dbReference>
<evidence type="ECO:0000313" key="4">
    <source>
        <dbReference type="Proteomes" id="UP000663828"/>
    </source>
</evidence>
<dbReference type="GO" id="GO:0003824">
    <property type="term" value="F:catalytic activity"/>
    <property type="evidence" value="ECO:0007669"/>
    <property type="project" value="InterPro"/>
</dbReference>
<dbReference type="AlphaFoldDB" id="A0A816EK84"/>
<reference evidence="3" key="1">
    <citation type="submission" date="2021-02" db="EMBL/GenBank/DDBJ databases">
        <authorList>
            <person name="Nowell W R."/>
        </authorList>
    </citation>
    <scope>NUCLEOTIDE SEQUENCE</scope>
</reference>
<sequence length="167" mass="19308">MISLVETWTKSSDNLEIEGFKIVHRRDCHDVRKPFGQVIYLKDDLQYETITERYEYSGKDHIEYSSIKVGDICVVSVYNSPNSSFSVLKRHIDEVIPISQRVCESIVVVGDFNLDLKIKTNHKLIKYMESFGLTLINKLNESSTNAKTQIDYCFTNVNGFKSDYFES</sequence>